<dbReference type="AlphaFoldDB" id="A0A3F2REW4"/>
<dbReference type="Proteomes" id="UP000284657">
    <property type="component" value="Unassembled WGS sequence"/>
</dbReference>
<reference evidence="4 5" key="1">
    <citation type="submission" date="2018-07" db="EMBL/GenBank/DDBJ databases">
        <title>Genome sequencing of oomycete isolates from Chile give support for New Zealand origin for Phytophthora kernoviae and make available the first Nothophytophthora sp. genome.</title>
        <authorList>
            <person name="Studholme D.J."/>
            <person name="Sanfuentes E."/>
            <person name="Panda P."/>
            <person name="Hill R."/>
            <person name="Sambles C."/>
            <person name="Grant M."/>
            <person name="Williams N.M."/>
            <person name="Mcdougal R.L."/>
        </authorList>
    </citation>
    <scope>NUCLEOTIDE SEQUENCE [LARGE SCALE GENOMIC DNA]</scope>
    <source>
        <strain evidence="2">Chile6</strain>
        <strain evidence="3">Chile7</strain>
    </source>
</reference>
<feature type="region of interest" description="Disordered" evidence="1">
    <location>
        <begin position="1"/>
        <end position="22"/>
    </location>
</feature>
<dbReference type="EMBL" id="MBAD02000671">
    <property type="protein sequence ID" value="RLN64364.1"/>
    <property type="molecule type" value="Genomic_DNA"/>
</dbReference>
<comment type="caution">
    <text evidence="2">The sequence shown here is derived from an EMBL/GenBank/DDBJ whole genome shotgun (WGS) entry which is preliminary data.</text>
</comment>
<gene>
    <name evidence="3" type="ORF">BBJ29_009002</name>
    <name evidence="2" type="ORF">BBP00_00008625</name>
</gene>
<organism evidence="2 4">
    <name type="scientific">Phytophthora kernoviae</name>
    <dbReference type="NCBI Taxonomy" id="325452"/>
    <lineage>
        <taxon>Eukaryota</taxon>
        <taxon>Sar</taxon>
        <taxon>Stramenopiles</taxon>
        <taxon>Oomycota</taxon>
        <taxon>Peronosporomycetes</taxon>
        <taxon>Peronosporales</taxon>
        <taxon>Peronosporaceae</taxon>
        <taxon>Phytophthora</taxon>
    </lineage>
</organism>
<sequence length="381" mass="44134">MSDDTNASSNKPGGGAPTNVTTPVFKQEKFPAVVPPSSKMEDLQSFIVDQWIISKSPYAKLPLVEHFYTFKGRILRLDGTLDAYYILENDTIYLRFASLGKICDPWAMSTSELRAELKARDAYEINLQPEQLMQRLQNLIMKESRMRRLQQATRKEEVQQVQSIAKELALLQQQRSKKRQYLTPSDQPCERPLSLSKWLFAPCPNRTVFLSIAELERTYQLVPRDVLELALLIFDAERKWVFDKHNILQKQQFDYRYMSFEQDFLEMLTLKEEAGMVFWFRPQKSYEELSAFLASIGDPAVGGKYYQPLILKESRWLTLCGENGWEGKVRHDGRKRDTVRVPKFTKSVVRVVSNLQSGSFDYVAVKELLFQSNPTLIFAPT</sequence>
<evidence type="ECO:0000313" key="4">
    <source>
        <dbReference type="Proteomes" id="UP000277300"/>
    </source>
</evidence>
<dbReference type="Proteomes" id="UP000277300">
    <property type="component" value="Unassembled WGS sequence"/>
</dbReference>
<dbReference type="OrthoDB" id="432217at2759"/>
<evidence type="ECO:0000313" key="3">
    <source>
        <dbReference type="EMBL" id="RLN64364.1"/>
    </source>
</evidence>
<proteinExistence type="predicted"/>
<dbReference type="EMBL" id="MBDO02000456">
    <property type="protein sequence ID" value="RLN55145.1"/>
    <property type="molecule type" value="Genomic_DNA"/>
</dbReference>
<evidence type="ECO:0000256" key="1">
    <source>
        <dbReference type="SAM" id="MobiDB-lite"/>
    </source>
</evidence>
<name>A0A3F2REW4_9STRA</name>
<feature type="compositionally biased region" description="Polar residues" evidence="1">
    <location>
        <begin position="1"/>
        <end position="11"/>
    </location>
</feature>
<accession>A0A3F2REW4</accession>
<protein>
    <submittedName>
        <fullName evidence="2">Uncharacterized protein</fullName>
    </submittedName>
</protein>
<evidence type="ECO:0000313" key="2">
    <source>
        <dbReference type="EMBL" id="RLN55145.1"/>
    </source>
</evidence>
<evidence type="ECO:0000313" key="5">
    <source>
        <dbReference type="Proteomes" id="UP000284657"/>
    </source>
</evidence>